<evidence type="ECO:0000259" key="1">
    <source>
        <dbReference type="PROSITE" id="PS50110"/>
    </source>
</evidence>
<keyword evidence="3" id="KW-1185">Reference proteome</keyword>
<dbReference type="PROSITE" id="PS50110">
    <property type="entry name" value="RESPONSE_REGULATORY"/>
    <property type="match status" value="1"/>
</dbReference>
<evidence type="ECO:0000313" key="2">
    <source>
        <dbReference type="EMBL" id="CUR52187.1"/>
    </source>
</evidence>
<dbReference type="Pfam" id="PF00072">
    <property type="entry name" value="Response_reg"/>
    <property type="match status" value="1"/>
</dbReference>
<dbReference type="SMART" id="SM00448">
    <property type="entry name" value="REC"/>
    <property type="match status" value="1"/>
</dbReference>
<dbReference type="PANTHER" id="PTHR43228">
    <property type="entry name" value="TWO-COMPONENT RESPONSE REGULATOR"/>
    <property type="match status" value="1"/>
</dbReference>
<dbReference type="SUPFAM" id="SSF52172">
    <property type="entry name" value="CheY-like"/>
    <property type="match status" value="1"/>
</dbReference>
<dbReference type="AlphaFoldDB" id="A0A128A4E4"/>
<proteinExistence type="predicted"/>
<dbReference type="InterPro" id="IPR011006">
    <property type="entry name" value="CheY-like_superfamily"/>
</dbReference>
<name>A0A128A4E4_9ARCH</name>
<dbReference type="PANTHER" id="PTHR43228:SF1">
    <property type="entry name" value="TWO-COMPONENT RESPONSE REGULATOR ARR22"/>
    <property type="match status" value="1"/>
</dbReference>
<sequence length="139" mass="15806">MKEFFHSHADSENNSVTAIVIDDDKDTVSVLCDFLQIKGIRVIGKGYDGLEAVELYKKLRPDATFLDVMMETYDGLYGLEKIREIQKDAFVIMVTADLTNDTHDKLVALDASSIVYKPYDINEIMHILNKLSSMRVITR</sequence>
<dbReference type="Gene3D" id="3.40.50.2300">
    <property type="match status" value="1"/>
</dbReference>
<reference evidence="3" key="1">
    <citation type="submission" date="2015-10" db="EMBL/GenBank/DDBJ databases">
        <authorList>
            <person name="Lehtovirta-Morley L.E."/>
            <person name="Vieille C."/>
        </authorList>
    </citation>
    <scope>NUCLEOTIDE SEQUENCE [LARGE SCALE GENOMIC DNA]</scope>
</reference>
<protein>
    <submittedName>
        <fullName evidence="2">CheY-like receiver</fullName>
    </submittedName>
</protein>
<organism evidence="2 3">
    <name type="scientific">Nitrosotalea devaniterrae</name>
    <dbReference type="NCBI Taxonomy" id="1078905"/>
    <lineage>
        <taxon>Archaea</taxon>
        <taxon>Nitrososphaerota</taxon>
        <taxon>Nitrososphaeria</taxon>
        <taxon>Nitrosotaleales</taxon>
        <taxon>Nitrosotaleaceae</taxon>
        <taxon>Nitrosotalea</taxon>
    </lineage>
</organism>
<dbReference type="Proteomes" id="UP000196239">
    <property type="component" value="Chromosome 1"/>
</dbReference>
<dbReference type="InterPro" id="IPR052048">
    <property type="entry name" value="ST_Response_Regulator"/>
</dbReference>
<gene>
    <name evidence="2" type="ORF">NDEV_1422</name>
</gene>
<feature type="domain" description="Response regulatory" evidence="1">
    <location>
        <begin position="17"/>
        <end position="132"/>
    </location>
</feature>
<dbReference type="InterPro" id="IPR001789">
    <property type="entry name" value="Sig_transdc_resp-reg_receiver"/>
</dbReference>
<dbReference type="KEGG" id="ndv:NDEV_1422"/>
<dbReference type="EMBL" id="LN890280">
    <property type="protein sequence ID" value="CUR52187.1"/>
    <property type="molecule type" value="Genomic_DNA"/>
</dbReference>
<accession>A0A128A4E4</accession>
<evidence type="ECO:0000313" key="3">
    <source>
        <dbReference type="Proteomes" id="UP000196239"/>
    </source>
</evidence>
<dbReference type="GO" id="GO:0000160">
    <property type="term" value="P:phosphorelay signal transduction system"/>
    <property type="evidence" value="ECO:0007669"/>
    <property type="project" value="InterPro"/>
</dbReference>